<dbReference type="Proteomes" id="UP000664132">
    <property type="component" value="Unassembled WGS sequence"/>
</dbReference>
<reference evidence="2" key="1">
    <citation type="submission" date="2021-02" db="EMBL/GenBank/DDBJ databases">
        <title>Genome sequence Cadophora malorum strain M34.</title>
        <authorList>
            <person name="Stefanovic E."/>
            <person name="Vu D."/>
            <person name="Scully C."/>
            <person name="Dijksterhuis J."/>
            <person name="Roader J."/>
            <person name="Houbraken J."/>
        </authorList>
    </citation>
    <scope>NUCLEOTIDE SEQUENCE</scope>
    <source>
        <strain evidence="2">M34</strain>
    </source>
</reference>
<feature type="compositionally biased region" description="Polar residues" evidence="1">
    <location>
        <begin position="336"/>
        <end position="362"/>
    </location>
</feature>
<keyword evidence="3" id="KW-1185">Reference proteome</keyword>
<dbReference type="OrthoDB" id="3941926at2759"/>
<feature type="compositionally biased region" description="Basic and acidic residues" evidence="1">
    <location>
        <begin position="937"/>
        <end position="948"/>
    </location>
</feature>
<accession>A0A8H8BU46</accession>
<dbReference type="EMBL" id="JAFJYH010000026">
    <property type="protein sequence ID" value="KAG4424012.1"/>
    <property type="molecule type" value="Genomic_DNA"/>
</dbReference>
<feature type="compositionally biased region" description="Basic residues" evidence="1">
    <location>
        <begin position="903"/>
        <end position="913"/>
    </location>
</feature>
<proteinExistence type="predicted"/>
<feature type="region of interest" description="Disordered" evidence="1">
    <location>
        <begin position="312"/>
        <end position="398"/>
    </location>
</feature>
<feature type="compositionally biased region" description="Polar residues" evidence="1">
    <location>
        <begin position="737"/>
        <end position="746"/>
    </location>
</feature>
<evidence type="ECO:0000256" key="1">
    <source>
        <dbReference type="SAM" id="MobiDB-lite"/>
    </source>
</evidence>
<protein>
    <recommendedName>
        <fullName evidence="4">RRM domain-containing protein</fullName>
    </recommendedName>
</protein>
<feature type="compositionally biased region" description="Polar residues" evidence="1">
    <location>
        <begin position="653"/>
        <end position="667"/>
    </location>
</feature>
<feature type="compositionally biased region" description="Low complexity" evidence="1">
    <location>
        <begin position="313"/>
        <end position="324"/>
    </location>
</feature>
<dbReference type="AlphaFoldDB" id="A0A8H8BU46"/>
<feature type="compositionally biased region" description="Polar residues" evidence="1">
    <location>
        <begin position="914"/>
        <end position="925"/>
    </location>
</feature>
<feature type="region of interest" description="Disordered" evidence="1">
    <location>
        <begin position="701"/>
        <end position="789"/>
    </location>
</feature>
<dbReference type="SUPFAM" id="SSF54928">
    <property type="entry name" value="RNA-binding domain, RBD"/>
    <property type="match status" value="1"/>
</dbReference>
<organism evidence="2 3">
    <name type="scientific">Cadophora malorum</name>
    <dbReference type="NCBI Taxonomy" id="108018"/>
    <lineage>
        <taxon>Eukaryota</taxon>
        <taxon>Fungi</taxon>
        <taxon>Dikarya</taxon>
        <taxon>Ascomycota</taxon>
        <taxon>Pezizomycotina</taxon>
        <taxon>Leotiomycetes</taxon>
        <taxon>Helotiales</taxon>
        <taxon>Ploettnerulaceae</taxon>
        <taxon>Cadophora</taxon>
    </lineage>
</organism>
<feature type="region of interest" description="Disordered" evidence="1">
    <location>
        <begin position="807"/>
        <end position="1062"/>
    </location>
</feature>
<feature type="compositionally biased region" description="Polar residues" evidence="1">
    <location>
        <begin position="619"/>
        <end position="633"/>
    </location>
</feature>
<feature type="compositionally biased region" description="Polar residues" evidence="1">
    <location>
        <begin position="705"/>
        <end position="730"/>
    </location>
</feature>
<feature type="compositionally biased region" description="Pro residues" evidence="1">
    <location>
        <begin position="1043"/>
        <end position="1053"/>
    </location>
</feature>
<gene>
    <name evidence="2" type="ORF">IFR04_002854</name>
</gene>
<feature type="compositionally biased region" description="Polar residues" evidence="1">
    <location>
        <begin position="839"/>
        <end position="848"/>
    </location>
</feature>
<dbReference type="GO" id="GO:0003676">
    <property type="term" value="F:nucleic acid binding"/>
    <property type="evidence" value="ECO:0007669"/>
    <property type="project" value="InterPro"/>
</dbReference>
<evidence type="ECO:0000313" key="3">
    <source>
        <dbReference type="Proteomes" id="UP000664132"/>
    </source>
</evidence>
<feature type="compositionally biased region" description="Low complexity" evidence="1">
    <location>
        <begin position="1003"/>
        <end position="1020"/>
    </location>
</feature>
<dbReference type="CDD" id="cd00590">
    <property type="entry name" value="RRM_SF"/>
    <property type="match status" value="1"/>
</dbReference>
<feature type="compositionally biased region" description="Polar residues" evidence="1">
    <location>
        <begin position="878"/>
        <end position="891"/>
    </location>
</feature>
<dbReference type="InterPro" id="IPR035979">
    <property type="entry name" value="RBD_domain_sf"/>
</dbReference>
<comment type="caution">
    <text evidence="2">The sequence shown here is derived from an EMBL/GenBank/DDBJ whole genome shotgun (WGS) entry which is preliminary data.</text>
</comment>
<feature type="region of interest" description="Disordered" evidence="1">
    <location>
        <begin position="253"/>
        <end position="293"/>
    </location>
</feature>
<name>A0A8H8BU46_9HELO</name>
<feature type="compositionally biased region" description="Basic residues" evidence="1">
    <location>
        <begin position="758"/>
        <end position="770"/>
    </location>
</feature>
<sequence>MSFNPTPQSAAALTPIPETAPTFVAPPPIPITTSPLKQLRAPPVPFVPQSAVRMSSSSPPSDVLQLEFYNCRPEAPALFSTKFGTRAKRNLIQPYPATIIRTDLPGDVDIRSNQLLEEFAESRDIFEVPHSWFMLHDFFDGYDIWVEGAQFCYYVIHAICRKNNKRITHAQRVEIDTFAHDWVSEHGNIVINNLNIEKMTTLFDEDDRAQLADMNETEIAILNRGLDYHRKQYMEFMAHVRRASMEEQLSPQNGHQMQSKDVHAAPGFESSSGKTPVVPPTMPPSHRVRPDSVTMMPSGAVDCYHVARPRPLQGHQGHQVQGQGSISNTRRRVTPNGHQGYTNDYYNTNGSTRQRGLSNGSQGAHGRDFSYSSLRGSNRRYPSDIGGGRSSGNTPSKEPIYVRQISPQDAVPASAANRVVSDPVPIVPFYSAKRIGSGNRQAMSTLDHERNFRNAHSMTTSLTENGNPRTPRRYLSGSSATQIPRMQPSCPPVRNPYSNDARIGTTPEQAYPWLEYHENKSSLTMHYRPGGRDFESVRTLHVSGFHGAMFHDHYLKGLMEECGKVISIHCLPRDIPRAFVTFVDSVSVQRAILRFNQVVLPSGYKLSAGLPNNMDRSRSGSNASQTYRSGHYNSSRDFEPRSRRPSLRNSSNDYHTGTMTRRPSIIQNPIVPPGHFIDQLQFTITGVVQHNSALERSSHIPLGNIENTHNPTKAVNGSVGSQQQGTAQAESSRKENISPSKKTVFQENREYLSPKKNASNKKGNHKHQKGSKQNTSCRPSPAVTPVKPNSTVDLKEAEQLQVPIDLPKLSIGDGGRTLPRNGAKKNNFKSKNIHDSSKSDGSFSTDANSDAALSPLESLPMSRDTSFSAGSGRKKSQDTSSRITKSQSTVDMPSLAGAVSSKTKSKKSNRSRAQKQAASTGNEQVQIAVESSVGASKEIETIDKKDKATGMGHSKKGSGASMASNKSLRKADVTPAKVVTKQPQTTVSPSEAKPEGNLEVTISSTVPVDSASDVSVARSTQVNDNEWPSLAKSPVTTSDAEHPPPPVMGPLPSVPSGNKKSIKPAVPAVAVPRAFETRIQQPLREYTLGFDVGTEAWPFVRKCKAK</sequence>
<feature type="region of interest" description="Disordered" evidence="1">
    <location>
        <begin position="610"/>
        <end position="667"/>
    </location>
</feature>
<evidence type="ECO:0000313" key="2">
    <source>
        <dbReference type="EMBL" id="KAG4424012.1"/>
    </source>
</evidence>
<evidence type="ECO:0008006" key="4">
    <source>
        <dbReference type="Google" id="ProtNLM"/>
    </source>
</evidence>